<dbReference type="Gene3D" id="1.20.1440.110">
    <property type="entry name" value="acylaminoacyl peptidase"/>
    <property type="match status" value="1"/>
</dbReference>
<protein>
    <submittedName>
        <fullName evidence="2">Alpha/beta hydrolase</fullName>
    </submittedName>
</protein>
<organism evidence="2 3">
    <name type="scientific">Legionella septentrionalis</name>
    <dbReference type="NCBI Taxonomy" id="2498109"/>
    <lineage>
        <taxon>Bacteria</taxon>
        <taxon>Pseudomonadati</taxon>
        <taxon>Pseudomonadota</taxon>
        <taxon>Gammaproteobacteria</taxon>
        <taxon>Legionellales</taxon>
        <taxon>Legionellaceae</taxon>
        <taxon>Legionella</taxon>
    </lineage>
</organism>
<dbReference type="Proteomes" id="UP000288012">
    <property type="component" value="Unassembled WGS sequence"/>
</dbReference>
<dbReference type="GO" id="GO:0008236">
    <property type="term" value="F:serine-type peptidase activity"/>
    <property type="evidence" value="ECO:0007669"/>
    <property type="project" value="InterPro"/>
</dbReference>
<sequence>MNDISRGNIRVRGFANEEMDFQLLRQLGATSYGAASVGECFNLSAKIADGNPKNWVQEFTRLAEWQKNDGLERLLKNHIISGREQLFKACNSFRAAEYYSPCASEQHRTLGLNSADCFRTAISTLDIHFETHSITYQDIAIPIYFFSPANDGVQRKTVLMVSGFDGTMEEEFFMRGWAAIERNYNVIHFAGPGQMDVFRQYPTTFFQPDFEQVVSKVIDHIAFRQEVNMNKLALVGISIGGYFATRAAAHEPRIKALVANSPILDVYAYLTSFVPGNPLDIPDDHDFTLADIPFIPDTEFPVELKARTEQLLMRYGRHSFKNTFKYLQEFQVGEAINNITCPCLGLIGTAEGEEPRKQFAEFCRQVRADSYEFNDFEGASTHCQVGNVSFANAVMYDWLDQL</sequence>
<dbReference type="Pfam" id="PF00326">
    <property type="entry name" value="Peptidase_S9"/>
    <property type="match status" value="1"/>
</dbReference>
<dbReference type="RefSeq" id="WP_126954453.1">
    <property type="nucleotide sequence ID" value="NZ_RZGR01000016.1"/>
</dbReference>
<name>A0A433JJH2_9GAMM</name>
<proteinExistence type="predicted"/>
<dbReference type="InterPro" id="IPR050261">
    <property type="entry name" value="FrsA_esterase"/>
</dbReference>
<feature type="domain" description="Peptidase S9 prolyl oligopeptidase catalytic" evidence="1">
    <location>
        <begin position="216"/>
        <end position="272"/>
    </location>
</feature>
<gene>
    <name evidence="2" type="ORF">EKM59_06580</name>
</gene>
<keyword evidence="2" id="KW-0378">Hydrolase</keyword>
<dbReference type="InterPro" id="IPR001375">
    <property type="entry name" value="Peptidase_S9_cat"/>
</dbReference>
<evidence type="ECO:0000313" key="3">
    <source>
        <dbReference type="Proteomes" id="UP000288012"/>
    </source>
</evidence>
<dbReference type="SUPFAM" id="SSF53474">
    <property type="entry name" value="alpha/beta-Hydrolases"/>
    <property type="match status" value="1"/>
</dbReference>
<evidence type="ECO:0000313" key="2">
    <source>
        <dbReference type="EMBL" id="RUQ85422.1"/>
    </source>
</evidence>
<dbReference type="AlphaFoldDB" id="A0A433JJH2"/>
<dbReference type="InterPro" id="IPR029058">
    <property type="entry name" value="AB_hydrolase_fold"/>
</dbReference>
<dbReference type="Gene3D" id="3.40.50.1820">
    <property type="entry name" value="alpha/beta hydrolase"/>
    <property type="match status" value="1"/>
</dbReference>
<dbReference type="EMBL" id="RZGR01000016">
    <property type="protein sequence ID" value="RUQ85422.1"/>
    <property type="molecule type" value="Genomic_DNA"/>
</dbReference>
<evidence type="ECO:0000259" key="1">
    <source>
        <dbReference type="Pfam" id="PF00326"/>
    </source>
</evidence>
<dbReference type="PANTHER" id="PTHR22946:SF12">
    <property type="entry name" value="CONIDIAL PIGMENT BIOSYNTHESIS PROTEIN AYG1 (AFU_ORTHOLOGUE AFUA_2G17550)"/>
    <property type="match status" value="1"/>
</dbReference>
<dbReference type="PANTHER" id="PTHR22946">
    <property type="entry name" value="DIENELACTONE HYDROLASE DOMAIN-CONTAINING PROTEIN-RELATED"/>
    <property type="match status" value="1"/>
</dbReference>
<reference evidence="2 3" key="1">
    <citation type="submission" date="2018-12" db="EMBL/GenBank/DDBJ databases">
        <title>Legionella sp,whole genome shotgun sequence.</title>
        <authorList>
            <person name="Wu H."/>
        </authorList>
    </citation>
    <scope>NUCLEOTIDE SEQUENCE [LARGE SCALE GENOMIC DNA]</scope>
    <source>
        <strain evidence="3">km714</strain>
    </source>
</reference>
<comment type="caution">
    <text evidence="2">The sequence shown here is derived from an EMBL/GenBank/DDBJ whole genome shotgun (WGS) entry which is preliminary data.</text>
</comment>
<keyword evidence="3" id="KW-1185">Reference proteome</keyword>
<dbReference type="GO" id="GO:0006508">
    <property type="term" value="P:proteolysis"/>
    <property type="evidence" value="ECO:0007669"/>
    <property type="project" value="InterPro"/>
</dbReference>
<accession>A0A433JJH2</accession>